<evidence type="ECO:0000259" key="7">
    <source>
        <dbReference type="PROSITE" id="PS51754"/>
    </source>
</evidence>
<feature type="domain" description="OVATE" evidence="7">
    <location>
        <begin position="88"/>
        <end position="147"/>
    </location>
</feature>
<dbReference type="GO" id="GO:0045892">
    <property type="term" value="P:negative regulation of DNA-templated transcription"/>
    <property type="evidence" value="ECO:0007669"/>
    <property type="project" value="UniProtKB-UniRule"/>
</dbReference>
<evidence type="ECO:0000313" key="9">
    <source>
        <dbReference type="Proteomes" id="UP001180020"/>
    </source>
</evidence>
<evidence type="ECO:0000256" key="5">
    <source>
        <dbReference type="ARBA" id="ARBA00023242"/>
    </source>
</evidence>
<evidence type="ECO:0000256" key="6">
    <source>
        <dbReference type="RuleBase" id="RU367028"/>
    </source>
</evidence>
<sequence length="178" mass="20760">MPISKGKLQKKCVEFCCGGRLSITSLDSADIDYEPDQMSCLTHAMAQARLDQMIKNQRQRRYAFERGRIRRATACDDVDYRCIMLVAMDKMSVDPVEDFRRSMFEVITSNGMDDPKTLRSLLSCYLSVNPRAHRSIILEIFHESYEVSSNDDHKWIIEEEEILQRRQEEKEMGLRISP</sequence>
<keyword evidence="2 6" id="KW-0678">Repressor</keyword>
<comment type="subcellular location">
    <subcellularLocation>
        <location evidence="1 6">Nucleus</location>
    </subcellularLocation>
</comment>
<dbReference type="Pfam" id="PF04844">
    <property type="entry name" value="Ovate"/>
    <property type="match status" value="1"/>
</dbReference>
<reference evidence="8" key="2">
    <citation type="submission" date="2023-06" db="EMBL/GenBank/DDBJ databases">
        <authorList>
            <person name="Ma L."/>
            <person name="Liu K.-W."/>
            <person name="Li Z."/>
            <person name="Hsiao Y.-Y."/>
            <person name="Qi Y."/>
            <person name="Fu T."/>
            <person name="Tang G."/>
            <person name="Zhang D."/>
            <person name="Sun W.-H."/>
            <person name="Liu D.-K."/>
            <person name="Li Y."/>
            <person name="Chen G.-Z."/>
            <person name="Liu X.-D."/>
            <person name="Liao X.-Y."/>
            <person name="Jiang Y.-T."/>
            <person name="Yu X."/>
            <person name="Hao Y."/>
            <person name="Huang J."/>
            <person name="Zhao X.-W."/>
            <person name="Ke S."/>
            <person name="Chen Y.-Y."/>
            <person name="Wu W.-L."/>
            <person name="Hsu J.-L."/>
            <person name="Lin Y.-F."/>
            <person name="Huang M.-D."/>
            <person name="Li C.-Y."/>
            <person name="Huang L."/>
            <person name="Wang Z.-W."/>
            <person name="Zhao X."/>
            <person name="Zhong W.-Y."/>
            <person name="Peng D.-H."/>
            <person name="Ahmad S."/>
            <person name="Lan S."/>
            <person name="Zhang J.-S."/>
            <person name="Tsai W.-C."/>
            <person name="Van De Peer Y."/>
            <person name="Liu Z.-J."/>
        </authorList>
    </citation>
    <scope>NUCLEOTIDE SEQUENCE</scope>
    <source>
        <strain evidence="8">CP</strain>
        <tissue evidence="8">Leaves</tissue>
    </source>
</reference>
<keyword evidence="4 6" id="KW-0804">Transcription</keyword>
<evidence type="ECO:0000256" key="4">
    <source>
        <dbReference type="ARBA" id="ARBA00023163"/>
    </source>
</evidence>
<evidence type="ECO:0000256" key="2">
    <source>
        <dbReference type="ARBA" id="ARBA00022491"/>
    </source>
</evidence>
<organism evidence="8 9">
    <name type="scientific">Acorus calamus</name>
    <name type="common">Sweet flag</name>
    <dbReference type="NCBI Taxonomy" id="4465"/>
    <lineage>
        <taxon>Eukaryota</taxon>
        <taxon>Viridiplantae</taxon>
        <taxon>Streptophyta</taxon>
        <taxon>Embryophyta</taxon>
        <taxon>Tracheophyta</taxon>
        <taxon>Spermatophyta</taxon>
        <taxon>Magnoliopsida</taxon>
        <taxon>Liliopsida</taxon>
        <taxon>Acoraceae</taxon>
        <taxon>Acorus</taxon>
    </lineage>
</organism>
<evidence type="ECO:0000256" key="1">
    <source>
        <dbReference type="ARBA" id="ARBA00004123"/>
    </source>
</evidence>
<dbReference type="InterPro" id="IPR006458">
    <property type="entry name" value="Ovate_C"/>
</dbReference>
<dbReference type="InterPro" id="IPR038933">
    <property type="entry name" value="Ovate"/>
</dbReference>
<protein>
    <recommendedName>
        <fullName evidence="6">Transcription repressor</fullName>
    </recommendedName>
    <alternativeName>
        <fullName evidence="6">Ovate family protein</fullName>
    </alternativeName>
</protein>
<comment type="function">
    <text evidence="6">Transcriptional repressor that regulates multiple aspects of plant growth and development.</text>
</comment>
<dbReference type="Proteomes" id="UP001180020">
    <property type="component" value="Unassembled WGS sequence"/>
</dbReference>
<dbReference type="PANTHER" id="PTHR33057">
    <property type="entry name" value="TRANSCRIPTION REPRESSOR OFP7-RELATED"/>
    <property type="match status" value="1"/>
</dbReference>
<keyword evidence="3 6" id="KW-0805">Transcription regulation</keyword>
<dbReference type="GO" id="GO:0005634">
    <property type="term" value="C:nucleus"/>
    <property type="evidence" value="ECO:0007669"/>
    <property type="project" value="UniProtKB-SubCell"/>
</dbReference>
<gene>
    <name evidence="8" type="ORF">QJS10_CPA05g01095</name>
</gene>
<evidence type="ECO:0000313" key="8">
    <source>
        <dbReference type="EMBL" id="KAK1317007.1"/>
    </source>
</evidence>
<dbReference type="NCBIfam" id="TIGR01568">
    <property type="entry name" value="A_thal_3678"/>
    <property type="match status" value="1"/>
</dbReference>
<proteinExistence type="predicted"/>
<reference evidence="8" key="1">
    <citation type="journal article" date="2023" name="Nat. Commun.">
        <title>Diploid and tetraploid genomes of Acorus and the evolution of monocots.</title>
        <authorList>
            <person name="Ma L."/>
            <person name="Liu K.W."/>
            <person name="Li Z."/>
            <person name="Hsiao Y.Y."/>
            <person name="Qi Y."/>
            <person name="Fu T."/>
            <person name="Tang G.D."/>
            <person name="Zhang D."/>
            <person name="Sun W.H."/>
            <person name="Liu D.K."/>
            <person name="Li Y."/>
            <person name="Chen G.Z."/>
            <person name="Liu X.D."/>
            <person name="Liao X.Y."/>
            <person name="Jiang Y.T."/>
            <person name="Yu X."/>
            <person name="Hao Y."/>
            <person name="Huang J."/>
            <person name="Zhao X.W."/>
            <person name="Ke S."/>
            <person name="Chen Y.Y."/>
            <person name="Wu W.L."/>
            <person name="Hsu J.L."/>
            <person name="Lin Y.F."/>
            <person name="Huang M.D."/>
            <person name="Li C.Y."/>
            <person name="Huang L."/>
            <person name="Wang Z.W."/>
            <person name="Zhao X."/>
            <person name="Zhong W.Y."/>
            <person name="Peng D.H."/>
            <person name="Ahmad S."/>
            <person name="Lan S."/>
            <person name="Zhang J.S."/>
            <person name="Tsai W.C."/>
            <person name="Van de Peer Y."/>
            <person name="Liu Z.J."/>
        </authorList>
    </citation>
    <scope>NUCLEOTIDE SEQUENCE</scope>
    <source>
        <strain evidence="8">CP</strain>
    </source>
</reference>
<dbReference type="PROSITE" id="PS51754">
    <property type="entry name" value="OVATE"/>
    <property type="match status" value="1"/>
</dbReference>
<dbReference type="EMBL" id="JAUJYO010000005">
    <property type="protein sequence ID" value="KAK1317007.1"/>
    <property type="molecule type" value="Genomic_DNA"/>
</dbReference>
<accession>A0AAV9EUJ9</accession>
<name>A0AAV9EUJ9_ACOCL</name>
<dbReference type="AlphaFoldDB" id="A0AAV9EUJ9"/>
<dbReference type="PANTHER" id="PTHR33057:SF114">
    <property type="entry name" value="TRANSCRIPTION REPRESSOR-RELATED"/>
    <property type="match status" value="1"/>
</dbReference>
<comment type="caution">
    <text evidence="8">The sequence shown here is derived from an EMBL/GenBank/DDBJ whole genome shotgun (WGS) entry which is preliminary data.</text>
</comment>
<keyword evidence="9" id="KW-1185">Reference proteome</keyword>
<evidence type="ECO:0000256" key="3">
    <source>
        <dbReference type="ARBA" id="ARBA00023015"/>
    </source>
</evidence>
<keyword evidence="5 6" id="KW-0539">Nucleus</keyword>